<evidence type="ECO:0000313" key="1">
    <source>
        <dbReference type="EMBL" id="CAI8804362.1"/>
    </source>
</evidence>
<evidence type="ECO:0000313" key="2">
    <source>
        <dbReference type="Proteomes" id="UP001162030"/>
    </source>
</evidence>
<dbReference type="Proteomes" id="UP001162030">
    <property type="component" value="Chromosome"/>
</dbReference>
<organism evidence="1 2">
    <name type="scientific">Methylocaldum szegediense</name>
    <dbReference type="NCBI Taxonomy" id="73780"/>
    <lineage>
        <taxon>Bacteria</taxon>
        <taxon>Pseudomonadati</taxon>
        <taxon>Pseudomonadota</taxon>
        <taxon>Gammaproteobacteria</taxon>
        <taxon>Methylococcales</taxon>
        <taxon>Methylococcaceae</taxon>
        <taxon>Methylocaldum</taxon>
    </lineage>
</organism>
<proteinExistence type="predicted"/>
<protein>
    <submittedName>
        <fullName evidence="1">Uncharacterized protein</fullName>
    </submittedName>
</protein>
<keyword evidence="2" id="KW-1185">Reference proteome</keyword>
<name>A0ABM9I083_9GAMM</name>
<reference evidence="1 2" key="1">
    <citation type="submission" date="2023-03" db="EMBL/GenBank/DDBJ databases">
        <authorList>
            <person name="Pearce D."/>
        </authorList>
    </citation>
    <scope>NUCLEOTIDE SEQUENCE [LARGE SCALE GENOMIC DNA]</scope>
    <source>
        <strain evidence="1">Msz</strain>
    </source>
</reference>
<sequence length="46" mass="5048">MPWSRGAVKSARTILKIKKQDLSTLIRTFSATVGDDGVPECRLDAD</sequence>
<accession>A0ABM9I083</accession>
<dbReference type="EMBL" id="OX458333">
    <property type="protein sequence ID" value="CAI8804362.1"/>
    <property type="molecule type" value="Genomic_DNA"/>
</dbReference>
<gene>
    <name evidence="1" type="ORF">MSZNOR_1653</name>
</gene>